<dbReference type="CDD" id="cd06464">
    <property type="entry name" value="ACD_sHsps-like"/>
    <property type="match status" value="1"/>
</dbReference>
<dbReference type="Proteomes" id="UP000185744">
    <property type="component" value="Unassembled WGS sequence"/>
</dbReference>
<evidence type="ECO:0000256" key="1">
    <source>
        <dbReference type="PROSITE-ProRule" id="PRU00285"/>
    </source>
</evidence>
<protein>
    <submittedName>
        <fullName evidence="4">Molecular chaperone HSP20 family, IbpA</fullName>
    </submittedName>
</protein>
<proteinExistence type="inferred from homology"/>
<evidence type="ECO:0000256" key="2">
    <source>
        <dbReference type="RuleBase" id="RU003616"/>
    </source>
</evidence>
<evidence type="ECO:0000313" key="4">
    <source>
        <dbReference type="EMBL" id="OKY78081.1"/>
    </source>
</evidence>
<organism evidence="4 5">
    <name type="scientific">Methanohalarchaeum thermophilum</name>
    <dbReference type="NCBI Taxonomy" id="1903181"/>
    <lineage>
        <taxon>Archaea</taxon>
        <taxon>Methanobacteriati</taxon>
        <taxon>Methanobacteriota</taxon>
        <taxon>Methanonatronarchaeia</taxon>
        <taxon>Methanonatronarchaeales</taxon>
        <taxon>Methanonatronarchaeaceae</taxon>
        <taxon>Candidatus Methanohalarchaeum</taxon>
    </lineage>
</organism>
<dbReference type="Pfam" id="PF00011">
    <property type="entry name" value="HSP20"/>
    <property type="match status" value="1"/>
</dbReference>
<dbReference type="InterPro" id="IPR008978">
    <property type="entry name" value="HSP20-like_chaperone"/>
</dbReference>
<dbReference type="PROSITE" id="PS01031">
    <property type="entry name" value="SHSP"/>
    <property type="match status" value="1"/>
</dbReference>
<dbReference type="SUPFAM" id="SSF49764">
    <property type="entry name" value="HSP20-like chaperones"/>
    <property type="match status" value="1"/>
</dbReference>
<dbReference type="PANTHER" id="PTHR11527">
    <property type="entry name" value="HEAT-SHOCK PROTEIN 20 FAMILY MEMBER"/>
    <property type="match status" value="1"/>
</dbReference>
<name>A0A1Q6DUM5_METT1</name>
<evidence type="ECO:0000313" key="5">
    <source>
        <dbReference type="Proteomes" id="UP000185744"/>
    </source>
</evidence>
<keyword evidence="5" id="KW-1185">Reference proteome</keyword>
<comment type="similarity">
    <text evidence="1 2">Belongs to the small heat shock protein (HSP20) family.</text>
</comment>
<evidence type="ECO:0000259" key="3">
    <source>
        <dbReference type="PROSITE" id="PS01031"/>
    </source>
</evidence>
<dbReference type="AlphaFoldDB" id="A0A1Q6DUM5"/>
<dbReference type="Gene3D" id="2.60.40.790">
    <property type="match status" value="1"/>
</dbReference>
<reference evidence="4" key="1">
    <citation type="submission" date="2016-12" db="EMBL/GenBank/DDBJ databases">
        <title>Discovery of methanogenic haloarchaea.</title>
        <authorList>
            <person name="Sorokin D.Y."/>
            <person name="Makarova K.S."/>
            <person name="Abbas B."/>
            <person name="Ferrer M."/>
            <person name="Golyshin P.N."/>
        </authorList>
    </citation>
    <scope>NUCLEOTIDE SEQUENCE [LARGE SCALE GENOMIC DNA]</scope>
    <source>
        <strain evidence="4">HMET1</strain>
    </source>
</reference>
<dbReference type="InterPro" id="IPR002068">
    <property type="entry name" value="A-crystallin/Hsp20_dom"/>
</dbReference>
<feature type="domain" description="SHSP" evidence="3">
    <location>
        <begin position="31"/>
        <end position="139"/>
    </location>
</feature>
<comment type="caution">
    <text evidence="4">The sequence shown here is derived from an EMBL/GenBank/DDBJ whole genome shotgun (WGS) entry which is preliminary data.</text>
</comment>
<accession>A0A1Q6DUM5</accession>
<gene>
    <name evidence="4" type="ORF">BTN85_0566</name>
</gene>
<dbReference type="STRING" id="1903181.BTN85_0566"/>
<dbReference type="EMBL" id="MSDW01000001">
    <property type="protein sequence ID" value="OKY78081.1"/>
    <property type="molecule type" value="Genomic_DNA"/>
</dbReference>
<sequence>MIWNPIKELEKVFSQMEDFYDDFEEDYLPQIMLKEGAPPFDLAEEDGKLILFVDLPGVDEEDVDIEVKGKNVLIYARRDKDIEETKLIKEQRFKGTFRKKIKLPYNVDTEDSLARLKNGVLKVILKRSQDEEKTNIEIE</sequence>
<dbReference type="InParanoid" id="A0A1Q6DUM5"/>
<dbReference type="InterPro" id="IPR031107">
    <property type="entry name" value="Small_HSP"/>
</dbReference>